<dbReference type="RefSeq" id="WP_012236459.1">
    <property type="nucleotide sequence ID" value="NC_010162.1"/>
</dbReference>
<dbReference type="EC" id="2.7.11.1" evidence="8"/>
<name>A9GWX6_SORC5</name>
<accession>A9GWX6</accession>
<dbReference type="SMART" id="SM00220">
    <property type="entry name" value="S_TKc"/>
    <property type="match status" value="1"/>
</dbReference>
<dbReference type="PANTHER" id="PTHR43289">
    <property type="entry name" value="MITOGEN-ACTIVATED PROTEIN KINASE KINASE KINASE 20-RELATED"/>
    <property type="match status" value="1"/>
</dbReference>
<dbReference type="Gene3D" id="3.30.200.20">
    <property type="entry name" value="Phosphorylase Kinase, domain 1"/>
    <property type="match status" value="1"/>
</dbReference>
<dbReference type="SUPFAM" id="SSF56112">
    <property type="entry name" value="Protein kinase-like (PK-like)"/>
    <property type="match status" value="1"/>
</dbReference>
<dbReference type="EMBL" id="AM746676">
    <property type="protein sequence ID" value="CAN93989.1"/>
    <property type="molecule type" value="Genomic_DNA"/>
</dbReference>
<evidence type="ECO:0000256" key="4">
    <source>
        <dbReference type="ARBA" id="ARBA00022840"/>
    </source>
</evidence>
<feature type="domain" description="Protein kinase" evidence="7">
    <location>
        <begin position="13"/>
        <end position="274"/>
    </location>
</feature>
<dbReference type="InterPro" id="IPR008271">
    <property type="entry name" value="Ser/Thr_kinase_AS"/>
</dbReference>
<keyword evidence="6" id="KW-1133">Transmembrane helix</keyword>
<dbReference type="GO" id="GO:0004674">
    <property type="term" value="F:protein serine/threonine kinase activity"/>
    <property type="evidence" value="ECO:0007669"/>
    <property type="project" value="UniProtKB-EC"/>
</dbReference>
<keyword evidence="6" id="KW-0812">Transmembrane</keyword>
<evidence type="ECO:0000313" key="8">
    <source>
        <dbReference type="EMBL" id="CAN93989.1"/>
    </source>
</evidence>
<evidence type="ECO:0000259" key="7">
    <source>
        <dbReference type="PROSITE" id="PS50011"/>
    </source>
</evidence>
<proteinExistence type="predicted"/>
<dbReference type="BioCyc" id="SCEL448385:SCE_RS19630-MONOMER"/>
<dbReference type="PROSITE" id="PS00108">
    <property type="entry name" value="PROTEIN_KINASE_ST"/>
    <property type="match status" value="1"/>
</dbReference>
<evidence type="ECO:0000256" key="1">
    <source>
        <dbReference type="ARBA" id="ARBA00022679"/>
    </source>
</evidence>
<keyword evidence="6" id="KW-0472">Membrane</keyword>
<keyword evidence="9" id="KW-1185">Reference proteome</keyword>
<evidence type="ECO:0000256" key="5">
    <source>
        <dbReference type="SAM" id="MobiDB-lite"/>
    </source>
</evidence>
<gene>
    <name evidence="8" type="ordered locus">sce3829</name>
</gene>
<dbReference type="InterPro" id="IPR011009">
    <property type="entry name" value="Kinase-like_dom_sf"/>
</dbReference>
<feature type="transmembrane region" description="Helical" evidence="6">
    <location>
        <begin position="395"/>
        <end position="414"/>
    </location>
</feature>
<dbReference type="Gene3D" id="1.10.510.10">
    <property type="entry name" value="Transferase(Phosphotransferase) domain 1"/>
    <property type="match status" value="1"/>
</dbReference>
<keyword evidence="2" id="KW-0547">Nucleotide-binding</keyword>
<evidence type="ECO:0000256" key="6">
    <source>
        <dbReference type="SAM" id="Phobius"/>
    </source>
</evidence>
<evidence type="ECO:0000256" key="2">
    <source>
        <dbReference type="ARBA" id="ARBA00022741"/>
    </source>
</evidence>
<evidence type="ECO:0000313" key="9">
    <source>
        <dbReference type="Proteomes" id="UP000002139"/>
    </source>
</evidence>
<reference evidence="8 9" key="1">
    <citation type="journal article" date="2007" name="Nat. Biotechnol.">
        <title>Complete genome sequence of the myxobacterium Sorangium cellulosum.</title>
        <authorList>
            <person name="Schneiker S."/>
            <person name="Perlova O."/>
            <person name="Kaiser O."/>
            <person name="Gerth K."/>
            <person name="Alici A."/>
            <person name="Altmeyer M.O."/>
            <person name="Bartels D."/>
            <person name="Bekel T."/>
            <person name="Beyer S."/>
            <person name="Bode E."/>
            <person name="Bode H.B."/>
            <person name="Bolten C.J."/>
            <person name="Choudhuri J.V."/>
            <person name="Doss S."/>
            <person name="Elnakady Y.A."/>
            <person name="Frank B."/>
            <person name="Gaigalat L."/>
            <person name="Goesmann A."/>
            <person name="Groeger C."/>
            <person name="Gross F."/>
            <person name="Jelsbak L."/>
            <person name="Jelsbak L."/>
            <person name="Kalinowski J."/>
            <person name="Kegler C."/>
            <person name="Knauber T."/>
            <person name="Konietzny S."/>
            <person name="Kopp M."/>
            <person name="Krause L."/>
            <person name="Krug D."/>
            <person name="Linke B."/>
            <person name="Mahmud T."/>
            <person name="Martinez-Arias R."/>
            <person name="McHardy A.C."/>
            <person name="Merai M."/>
            <person name="Meyer F."/>
            <person name="Mormann S."/>
            <person name="Munoz-Dorado J."/>
            <person name="Perez J."/>
            <person name="Pradella S."/>
            <person name="Rachid S."/>
            <person name="Raddatz G."/>
            <person name="Rosenau F."/>
            <person name="Rueckert C."/>
            <person name="Sasse F."/>
            <person name="Scharfe M."/>
            <person name="Schuster S.C."/>
            <person name="Suen G."/>
            <person name="Treuner-Lange A."/>
            <person name="Velicer G.J."/>
            <person name="Vorholter F.-J."/>
            <person name="Weissman K.J."/>
            <person name="Welch R.D."/>
            <person name="Wenzel S.C."/>
            <person name="Whitworth D.E."/>
            <person name="Wilhelm S."/>
            <person name="Wittmann C."/>
            <person name="Bloecker H."/>
            <person name="Puehler A."/>
            <person name="Mueller R."/>
        </authorList>
    </citation>
    <scope>NUCLEOTIDE SEQUENCE [LARGE SCALE GENOMIC DNA]</scope>
    <source>
        <strain evidence="9">So ce56</strain>
    </source>
</reference>
<keyword evidence="1 8" id="KW-0808">Transferase</keyword>
<dbReference type="CDD" id="cd14014">
    <property type="entry name" value="STKc_PknB_like"/>
    <property type="match status" value="1"/>
</dbReference>
<dbReference type="AlphaFoldDB" id="A9GWX6"/>
<organism evidence="8 9">
    <name type="scientific">Sorangium cellulosum (strain So ce56)</name>
    <name type="common">Polyangium cellulosum (strain So ce56)</name>
    <dbReference type="NCBI Taxonomy" id="448385"/>
    <lineage>
        <taxon>Bacteria</taxon>
        <taxon>Pseudomonadati</taxon>
        <taxon>Myxococcota</taxon>
        <taxon>Polyangia</taxon>
        <taxon>Polyangiales</taxon>
        <taxon>Polyangiaceae</taxon>
        <taxon>Sorangium</taxon>
    </lineage>
</organism>
<dbReference type="PANTHER" id="PTHR43289:SF6">
    <property type="entry name" value="SERINE_THREONINE-PROTEIN KINASE NEKL-3"/>
    <property type="match status" value="1"/>
</dbReference>
<protein>
    <submittedName>
        <fullName evidence="8">Protein kinase</fullName>
        <ecNumber evidence="8">2.7.11.1</ecNumber>
    </submittedName>
</protein>
<sequence length="521" mass="53959">MTPAAGNTVADRFRLVRPLRQGGMGSVWLAQHLGLDIPCAIKFMNAQGVSKEVRHRFEREAKVAAQIRSPHVVQILDHGVWQGTPYIAMEYLEGEDLDTRIQRVGRLDPHDTMAITAQVARALTKAHASGLVHRDLKPANIFLVRDDDREIAKVLDFGIAKDSTPQVTSTTKTGSLLGTPAYMSPEQAQGTKSLDHRSDLWSLAVVVFECLTGKLPFNSEAFGDLLLKIMVKPLPVPSQFAPVPPGFDAWWARAASREPDARFQSAKEFCDALALALDIASESFEPRTSIVGPFRVSGERISVELGFAPRSRESAALPDAGPDSAAPSFGDAVTLIASADGEAARTSAGPGATVASPGAAVGASAMSGRQMRSQTTSALVSVVSPPGRRPAVGRALAATAAGAVVLVAVAFFVLRGGSPDATGQPLAQPAPAASVSDAPRGPDVVAPATASAQAPEPPPSVASTAVASATAPAASAPASPVSATPASGPRVPSAQPAQAKPRSPAPPGSARRKPKPTDFGI</sequence>
<dbReference type="HOGENOM" id="CLU_000288_63_44_7"/>
<dbReference type="Pfam" id="PF00069">
    <property type="entry name" value="Pkinase"/>
    <property type="match status" value="1"/>
</dbReference>
<dbReference type="InterPro" id="IPR000719">
    <property type="entry name" value="Prot_kinase_dom"/>
</dbReference>
<dbReference type="PROSITE" id="PS50011">
    <property type="entry name" value="PROTEIN_KINASE_DOM"/>
    <property type="match status" value="1"/>
</dbReference>
<dbReference type="STRING" id="448385.sce3829"/>
<evidence type="ECO:0000256" key="3">
    <source>
        <dbReference type="ARBA" id="ARBA00022777"/>
    </source>
</evidence>
<dbReference type="KEGG" id="scl:sce3829"/>
<keyword evidence="4" id="KW-0067">ATP-binding</keyword>
<feature type="region of interest" description="Disordered" evidence="5">
    <location>
        <begin position="422"/>
        <end position="521"/>
    </location>
</feature>
<dbReference type="GO" id="GO:0005524">
    <property type="term" value="F:ATP binding"/>
    <property type="evidence" value="ECO:0007669"/>
    <property type="project" value="UniProtKB-KW"/>
</dbReference>
<keyword evidence="3 8" id="KW-0418">Kinase</keyword>
<dbReference type="eggNOG" id="COG0515">
    <property type="taxonomic scope" value="Bacteria"/>
</dbReference>
<dbReference type="Proteomes" id="UP000002139">
    <property type="component" value="Chromosome"/>
</dbReference>
<feature type="compositionally biased region" description="Low complexity" evidence="5">
    <location>
        <begin position="461"/>
        <end position="487"/>
    </location>
</feature>